<evidence type="ECO:0000313" key="10">
    <source>
        <dbReference type="Proteomes" id="UP000193804"/>
    </source>
</evidence>
<dbReference type="GO" id="GO:0051301">
    <property type="term" value="P:cell division"/>
    <property type="evidence" value="ECO:0007669"/>
    <property type="project" value="UniProtKB-KW"/>
</dbReference>
<feature type="region of interest" description="Disordered" evidence="8">
    <location>
        <begin position="198"/>
        <end position="250"/>
    </location>
</feature>
<feature type="coiled-coil region" evidence="7">
    <location>
        <begin position="43"/>
        <end position="70"/>
    </location>
</feature>
<feature type="coiled-coil region" evidence="7">
    <location>
        <begin position="108"/>
        <end position="171"/>
    </location>
</feature>
<dbReference type="PANTHER" id="PTHR35794:SF2">
    <property type="entry name" value="CELL DIVISION PROTEIN DIVIVA"/>
    <property type="match status" value="1"/>
</dbReference>
<keyword evidence="10" id="KW-1185">Reference proteome</keyword>
<dbReference type="GO" id="GO:0005737">
    <property type="term" value="C:cytoplasm"/>
    <property type="evidence" value="ECO:0007669"/>
    <property type="project" value="UniProtKB-SubCell"/>
</dbReference>
<sequence length="250" mass="28718">MKITPLEIRQKEFEKGFRGYDKDDVKAFLASLSQEWEREMDMQKELKLKLEGAEKEVEKLRQVESSLYKTLKTAEDTGANVITQANRTAELHLKETQMKADKLLSDAQQRAKDIVEDANQKAQTILEEMEDELKEVAEGFKMLENHRDNVAEELKNLSTGLNDKVKKIEDRMQHVDIETHLKRARKAVKKIQNADGYELEEIKSKPIKQEEAKVPKAEAPAKKEDPAKSKKEKKQDGGEDTSFFDEITGD</sequence>
<dbReference type="STRING" id="1028.SAMN05661096_00174"/>
<evidence type="ECO:0000256" key="6">
    <source>
        <dbReference type="ARBA" id="ARBA00023306"/>
    </source>
</evidence>
<evidence type="ECO:0000256" key="7">
    <source>
        <dbReference type="SAM" id="Coils"/>
    </source>
</evidence>
<dbReference type="NCBIfam" id="TIGR03544">
    <property type="entry name" value="DivI1A_domain"/>
    <property type="match status" value="1"/>
</dbReference>
<evidence type="ECO:0000256" key="1">
    <source>
        <dbReference type="ARBA" id="ARBA00004496"/>
    </source>
</evidence>
<dbReference type="AlphaFoldDB" id="A0A1X7I353"/>
<evidence type="ECO:0000256" key="3">
    <source>
        <dbReference type="ARBA" id="ARBA00022490"/>
    </source>
</evidence>
<evidence type="ECO:0000256" key="4">
    <source>
        <dbReference type="ARBA" id="ARBA00022618"/>
    </source>
</evidence>
<name>A0A1X7I353_9BACT</name>
<dbReference type="InterPro" id="IPR019933">
    <property type="entry name" value="DivIVA_domain"/>
</dbReference>
<proteinExistence type="inferred from homology"/>
<evidence type="ECO:0000256" key="5">
    <source>
        <dbReference type="ARBA" id="ARBA00023054"/>
    </source>
</evidence>
<evidence type="ECO:0000256" key="8">
    <source>
        <dbReference type="SAM" id="MobiDB-lite"/>
    </source>
</evidence>
<gene>
    <name evidence="9" type="ORF">SAMN05661096_00174</name>
</gene>
<evidence type="ECO:0000313" key="9">
    <source>
        <dbReference type="EMBL" id="SMG08896.1"/>
    </source>
</evidence>
<dbReference type="Pfam" id="PF05103">
    <property type="entry name" value="DivIVA"/>
    <property type="match status" value="1"/>
</dbReference>
<keyword evidence="5 7" id="KW-0175">Coiled coil</keyword>
<dbReference type="EMBL" id="FXAW01000001">
    <property type="protein sequence ID" value="SMG08896.1"/>
    <property type="molecule type" value="Genomic_DNA"/>
</dbReference>
<accession>A0A1X7I353</accession>
<dbReference type="PANTHER" id="PTHR35794">
    <property type="entry name" value="CELL DIVISION PROTEIN DIVIVA"/>
    <property type="match status" value="1"/>
</dbReference>
<dbReference type="Gene3D" id="6.10.250.660">
    <property type="match status" value="1"/>
</dbReference>
<keyword evidence="3" id="KW-0963">Cytoplasm</keyword>
<dbReference type="Gene3D" id="1.20.5.2950">
    <property type="match status" value="1"/>
</dbReference>
<dbReference type="Proteomes" id="UP000193804">
    <property type="component" value="Unassembled WGS sequence"/>
</dbReference>
<comment type="similarity">
    <text evidence="2">Belongs to the DivIVA family.</text>
</comment>
<feature type="compositionally biased region" description="Basic and acidic residues" evidence="8">
    <location>
        <begin position="200"/>
        <end position="237"/>
    </location>
</feature>
<organism evidence="9 10">
    <name type="scientific">Marivirga sericea</name>
    <dbReference type="NCBI Taxonomy" id="1028"/>
    <lineage>
        <taxon>Bacteria</taxon>
        <taxon>Pseudomonadati</taxon>
        <taxon>Bacteroidota</taxon>
        <taxon>Cytophagia</taxon>
        <taxon>Cytophagales</taxon>
        <taxon>Marivirgaceae</taxon>
        <taxon>Marivirga</taxon>
    </lineage>
</organism>
<dbReference type="RefSeq" id="WP_085515197.1">
    <property type="nucleotide sequence ID" value="NZ_FXAW01000001.1"/>
</dbReference>
<dbReference type="OrthoDB" id="9815492at2"/>
<comment type="subcellular location">
    <subcellularLocation>
        <location evidence="1">Cytoplasm</location>
    </subcellularLocation>
</comment>
<feature type="compositionally biased region" description="Acidic residues" evidence="8">
    <location>
        <begin position="238"/>
        <end position="250"/>
    </location>
</feature>
<dbReference type="InterPro" id="IPR007793">
    <property type="entry name" value="DivIVA_fam"/>
</dbReference>
<protein>
    <submittedName>
        <fullName evidence="9">Cell division initiation protein</fullName>
    </submittedName>
</protein>
<evidence type="ECO:0000256" key="2">
    <source>
        <dbReference type="ARBA" id="ARBA00009008"/>
    </source>
</evidence>
<reference evidence="10" key="1">
    <citation type="submission" date="2017-04" db="EMBL/GenBank/DDBJ databases">
        <authorList>
            <person name="Varghese N."/>
            <person name="Submissions S."/>
        </authorList>
    </citation>
    <scope>NUCLEOTIDE SEQUENCE [LARGE SCALE GENOMIC DNA]</scope>
    <source>
        <strain evidence="10">DSM 4125</strain>
    </source>
</reference>
<keyword evidence="6" id="KW-0131">Cell cycle</keyword>
<keyword evidence="4 9" id="KW-0132">Cell division</keyword>